<dbReference type="AlphaFoldDB" id="A0A6P3Y759"/>
<dbReference type="GeneID" id="106750717"/>
<feature type="region of interest" description="Disordered" evidence="1">
    <location>
        <begin position="131"/>
        <end position="150"/>
    </location>
</feature>
<dbReference type="OrthoDB" id="7701610at2759"/>
<protein>
    <submittedName>
        <fullName evidence="3">Uncharacterized protein LOC106750717</fullName>
    </submittedName>
</protein>
<evidence type="ECO:0000256" key="1">
    <source>
        <dbReference type="SAM" id="MobiDB-lite"/>
    </source>
</evidence>
<dbReference type="Proteomes" id="UP000515204">
    <property type="component" value="Unplaced"/>
</dbReference>
<proteinExistence type="predicted"/>
<name>A0A6P3Y759_DINQU</name>
<gene>
    <name evidence="3" type="primary">LOC106750717</name>
</gene>
<evidence type="ECO:0000313" key="3">
    <source>
        <dbReference type="RefSeq" id="XP_014486725.1"/>
    </source>
</evidence>
<feature type="compositionally biased region" description="Acidic residues" evidence="1">
    <location>
        <begin position="199"/>
        <end position="216"/>
    </location>
</feature>
<dbReference type="RefSeq" id="XP_014486725.1">
    <property type="nucleotide sequence ID" value="XM_014631239.1"/>
</dbReference>
<reference evidence="3" key="1">
    <citation type="submission" date="2025-08" db="UniProtKB">
        <authorList>
            <consortium name="RefSeq"/>
        </authorList>
    </citation>
    <scope>IDENTIFICATION</scope>
</reference>
<sequence length="344" mass="37500">MSLCPSSSHQLVAAAIAFRRARRKFPKDFGLESAVECASGCAKAETATSREGPINQARSSSSLLVKRACGSRSDHVCPTSARGHDYDNPYAGGNSISCSCCRNGRNGEEVSALRDECSGGDAIDTVPCREREEVPATSGADKNEFAKPAERDRCETHGRICDGRTRHKSWRDSMRGESSRLYERHCHSKNSDIISAAREDEERENEGEDDDEDDDDVAVINHKDSMCILAEKYKAGRRCGDGRCEDQAAGSAGRTGKDECNKSLTSEIIDQPALPESADSHEESSVKHVCRAHCESCGTAIADTCNRARRHVPSEIEYELLKSPLSDLAAARCCSTRVPCRSTF</sequence>
<feature type="region of interest" description="Disordered" evidence="1">
    <location>
        <begin position="192"/>
        <end position="216"/>
    </location>
</feature>
<accession>A0A6P3Y759</accession>
<organism evidence="2 3">
    <name type="scientific">Dinoponera quadriceps</name>
    <name type="common">South American ant</name>
    <dbReference type="NCBI Taxonomy" id="609295"/>
    <lineage>
        <taxon>Eukaryota</taxon>
        <taxon>Metazoa</taxon>
        <taxon>Ecdysozoa</taxon>
        <taxon>Arthropoda</taxon>
        <taxon>Hexapoda</taxon>
        <taxon>Insecta</taxon>
        <taxon>Pterygota</taxon>
        <taxon>Neoptera</taxon>
        <taxon>Endopterygota</taxon>
        <taxon>Hymenoptera</taxon>
        <taxon>Apocrita</taxon>
        <taxon>Aculeata</taxon>
        <taxon>Formicoidea</taxon>
        <taxon>Formicidae</taxon>
        <taxon>Ponerinae</taxon>
        <taxon>Ponerini</taxon>
        <taxon>Dinoponera</taxon>
    </lineage>
</organism>
<evidence type="ECO:0000313" key="2">
    <source>
        <dbReference type="Proteomes" id="UP000515204"/>
    </source>
</evidence>
<keyword evidence="2" id="KW-1185">Reference proteome</keyword>
<feature type="compositionally biased region" description="Basic and acidic residues" evidence="1">
    <location>
        <begin position="141"/>
        <end position="150"/>
    </location>
</feature>
<dbReference type="KEGG" id="dqu:106750717"/>